<dbReference type="AlphaFoldDB" id="A0A917YAI8"/>
<feature type="region of interest" description="Disordered" evidence="1">
    <location>
        <begin position="28"/>
        <end position="53"/>
    </location>
</feature>
<name>A0A917YAI8_9ACTN</name>
<feature type="transmembrane region" description="Helical" evidence="2">
    <location>
        <begin position="62"/>
        <end position="81"/>
    </location>
</feature>
<gene>
    <name evidence="3" type="ORF">GCM10011579_059940</name>
</gene>
<organism evidence="3 4">
    <name type="scientific">Streptomyces albiflavescens</name>
    <dbReference type="NCBI Taxonomy" id="1623582"/>
    <lineage>
        <taxon>Bacteria</taxon>
        <taxon>Bacillati</taxon>
        <taxon>Actinomycetota</taxon>
        <taxon>Actinomycetes</taxon>
        <taxon>Kitasatosporales</taxon>
        <taxon>Streptomycetaceae</taxon>
        <taxon>Streptomyces</taxon>
    </lineage>
</organism>
<sequence>MFQPRIPVNPTPTRQVVPVVTPTAIEQPHHTPAAPCGCQHHAPAPVAPAPSRPAVQLSPGSVVAVVGGGVAVVLVVGAVLVSLLLAVALTGASLAICALVIRSLITTDAKRR</sequence>
<reference evidence="3 4" key="1">
    <citation type="journal article" date="2014" name="Int. J. Syst. Evol. Microbiol.">
        <title>Complete genome sequence of Corynebacterium casei LMG S-19264T (=DSM 44701T), isolated from a smear-ripened cheese.</title>
        <authorList>
            <consortium name="US DOE Joint Genome Institute (JGI-PGF)"/>
            <person name="Walter F."/>
            <person name="Albersmeier A."/>
            <person name="Kalinowski J."/>
            <person name="Ruckert C."/>
        </authorList>
    </citation>
    <scope>NUCLEOTIDE SEQUENCE [LARGE SCALE GENOMIC DNA]</scope>
    <source>
        <strain evidence="3 4">CGMCC 4.7111</strain>
    </source>
</reference>
<comment type="caution">
    <text evidence="3">The sequence shown here is derived from an EMBL/GenBank/DDBJ whole genome shotgun (WGS) entry which is preliminary data.</text>
</comment>
<keyword evidence="2" id="KW-1133">Transmembrane helix</keyword>
<evidence type="ECO:0000256" key="1">
    <source>
        <dbReference type="SAM" id="MobiDB-lite"/>
    </source>
</evidence>
<keyword evidence="2" id="KW-0472">Membrane</keyword>
<dbReference type="EMBL" id="BMMM01000012">
    <property type="protein sequence ID" value="GGN77563.1"/>
    <property type="molecule type" value="Genomic_DNA"/>
</dbReference>
<proteinExistence type="predicted"/>
<feature type="transmembrane region" description="Helical" evidence="2">
    <location>
        <begin position="87"/>
        <end position="105"/>
    </location>
</feature>
<evidence type="ECO:0000313" key="3">
    <source>
        <dbReference type="EMBL" id="GGN77563.1"/>
    </source>
</evidence>
<evidence type="ECO:0000256" key="2">
    <source>
        <dbReference type="SAM" id="Phobius"/>
    </source>
</evidence>
<dbReference type="RefSeq" id="WP_189189213.1">
    <property type="nucleotide sequence ID" value="NZ_BMMM01000012.1"/>
</dbReference>
<dbReference type="Proteomes" id="UP000600365">
    <property type="component" value="Unassembled WGS sequence"/>
</dbReference>
<protein>
    <recommendedName>
        <fullName evidence="5">SpdD-like protein</fullName>
    </recommendedName>
</protein>
<accession>A0A917YAI8</accession>
<evidence type="ECO:0008006" key="5">
    <source>
        <dbReference type="Google" id="ProtNLM"/>
    </source>
</evidence>
<evidence type="ECO:0000313" key="4">
    <source>
        <dbReference type="Proteomes" id="UP000600365"/>
    </source>
</evidence>
<keyword evidence="4" id="KW-1185">Reference proteome</keyword>
<keyword evidence="2" id="KW-0812">Transmembrane</keyword>